<dbReference type="AlphaFoldDB" id="A0A239CMU6"/>
<dbReference type="GeneID" id="95784495"/>
<reference evidence="2 3" key="1">
    <citation type="submission" date="2017-06" db="EMBL/GenBank/DDBJ databases">
        <authorList>
            <person name="Kim H.J."/>
            <person name="Triplett B.A."/>
        </authorList>
    </citation>
    <scope>NUCLEOTIDE SEQUENCE [LARGE SCALE GENOMIC DNA]</scope>
    <source>
        <strain evidence="2 3">CGMCC 4.1858</strain>
    </source>
</reference>
<evidence type="ECO:0000256" key="1">
    <source>
        <dbReference type="SAM" id="MobiDB-lite"/>
    </source>
</evidence>
<proteinExistence type="predicted"/>
<dbReference type="Proteomes" id="UP000198280">
    <property type="component" value="Unassembled WGS sequence"/>
</dbReference>
<gene>
    <name evidence="2" type="ORF">SAMN05216252_104120</name>
</gene>
<feature type="compositionally biased region" description="Basic and acidic residues" evidence="1">
    <location>
        <begin position="26"/>
        <end position="43"/>
    </location>
</feature>
<keyword evidence="3" id="KW-1185">Reference proteome</keyword>
<organism evidence="2 3">
    <name type="scientific">Actinacidiphila glaucinigra</name>
    <dbReference type="NCBI Taxonomy" id="235986"/>
    <lineage>
        <taxon>Bacteria</taxon>
        <taxon>Bacillati</taxon>
        <taxon>Actinomycetota</taxon>
        <taxon>Actinomycetes</taxon>
        <taxon>Kitasatosporales</taxon>
        <taxon>Streptomycetaceae</taxon>
        <taxon>Actinacidiphila</taxon>
    </lineage>
</organism>
<evidence type="ECO:0000313" key="3">
    <source>
        <dbReference type="Proteomes" id="UP000198280"/>
    </source>
</evidence>
<feature type="compositionally biased region" description="Polar residues" evidence="1">
    <location>
        <begin position="1"/>
        <end position="12"/>
    </location>
</feature>
<dbReference type="EMBL" id="FZOF01000004">
    <property type="protein sequence ID" value="SNS21450.1"/>
    <property type="molecule type" value="Genomic_DNA"/>
</dbReference>
<feature type="region of interest" description="Disordered" evidence="1">
    <location>
        <begin position="1"/>
        <end position="52"/>
    </location>
</feature>
<dbReference type="RefSeq" id="WP_179279708.1">
    <property type="nucleotide sequence ID" value="NZ_CP108152.1"/>
</dbReference>
<sequence length="52" mass="5940">MDTRNGHPTSTRIPRDQQIRTCRPAVVKEGRGNPPQREPDSGKEWNIVRGED</sequence>
<evidence type="ECO:0000313" key="2">
    <source>
        <dbReference type="EMBL" id="SNS21450.1"/>
    </source>
</evidence>
<protein>
    <submittedName>
        <fullName evidence="2">Uncharacterized protein</fullName>
    </submittedName>
</protein>
<accession>A0A239CMU6</accession>
<name>A0A239CMU6_9ACTN</name>